<evidence type="ECO:0000256" key="3">
    <source>
        <dbReference type="ARBA" id="ARBA00022630"/>
    </source>
</evidence>
<dbReference type="GO" id="GO:0003885">
    <property type="term" value="F:D-arabinono-1,4-lactone oxidase activity"/>
    <property type="evidence" value="ECO:0007669"/>
    <property type="project" value="InterPro"/>
</dbReference>
<evidence type="ECO:0000313" key="8">
    <source>
        <dbReference type="Proteomes" id="UP000007264"/>
    </source>
</evidence>
<dbReference type="InterPro" id="IPR016169">
    <property type="entry name" value="FAD-bd_PCMH_sub2"/>
</dbReference>
<gene>
    <name evidence="7" type="ORF">COCSUDRAFT_61025</name>
</gene>
<accession>I0Z5W4</accession>
<dbReference type="PROSITE" id="PS51387">
    <property type="entry name" value="FAD_PCMH"/>
    <property type="match status" value="1"/>
</dbReference>
<evidence type="ECO:0000256" key="4">
    <source>
        <dbReference type="ARBA" id="ARBA00022827"/>
    </source>
</evidence>
<dbReference type="Proteomes" id="UP000007264">
    <property type="component" value="Unassembled WGS sequence"/>
</dbReference>
<dbReference type="SUPFAM" id="SSF55103">
    <property type="entry name" value="FAD-linked oxidases, C-terminal domain"/>
    <property type="match status" value="1"/>
</dbReference>
<dbReference type="Gene3D" id="1.10.45.10">
    <property type="entry name" value="Vanillyl-alcohol Oxidase, Chain A, domain 4"/>
    <property type="match status" value="1"/>
</dbReference>
<keyword evidence="5" id="KW-0560">Oxidoreductase</keyword>
<organism evidence="7 8">
    <name type="scientific">Coccomyxa subellipsoidea (strain C-169)</name>
    <name type="common">Green microalga</name>
    <dbReference type="NCBI Taxonomy" id="574566"/>
    <lineage>
        <taxon>Eukaryota</taxon>
        <taxon>Viridiplantae</taxon>
        <taxon>Chlorophyta</taxon>
        <taxon>core chlorophytes</taxon>
        <taxon>Trebouxiophyceae</taxon>
        <taxon>Trebouxiophyceae incertae sedis</taxon>
        <taxon>Coccomyxaceae</taxon>
        <taxon>Coccomyxa</taxon>
        <taxon>Coccomyxa subellipsoidea</taxon>
    </lineage>
</organism>
<dbReference type="InterPro" id="IPR007173">
    <property type="entry name" value="ALO_C"/>
</dbReference>
<dbReference type="InterPro" id="IPR016167">
    <property type="entry name" value="FAD-bd_PCMH_sub1"/>
</dbReference>
<dbReference type="Gene3D" id="3.30.43.10">
    <property type="entry name" value="Uridine Diphospho-n-acetylenolpyruvylglucosamine Reductase, domain 2"/>
    <property type="match status" value="1"/>
</dbReference>
<proteinExistence type="predicted"/>
<dbReference type="Pfam" id="PF04030">
    <property type="entry name" value="ALO"/>
    <property type="match status" value="1"/>
</dbReference>
<dbReference type="UniPathway" id="UPA00132"/>
<evidence type="ECO:0000259" key="6">
    <source>
        <dbReference type="PROSITE" id="PS51387"/>
    </source>
</evidence>
<evidence type="ECO:0000256" key="2">
    <source>
        <dbReference type="ARBA" id="ARBA00005147"/>
    </source>
</evidence>
<dbReference type="SUPFAM" id="SSF56176">
    <property type="entry name" value="FAD-binding/transporter-associated domain-like"/>
    <property type="match status" value="1"/>
</dbReference>
<reference evidence="7 8" key="1">
    <citation type="journal article" date="2012" name="Genome Biol.">
        <title>The genome of the polar eukaryotic microalga coccomyxa subellipsoidea reveals traits of cold adaptation.</title>
        <authorList>
            <person name="Blanc G."/>
            <person name="Agarkova I."/>
            <person name="Grimwood J."/>
            <person name="Kuo A."/>
            <person name="Brueggeman A."/>
            <person name="Dunigan D."/>
            <person name="Gurnon J."/>
            <person name="Ladunga I."/>
            <person name="Lindquist E."/>
            <person name="Lucas S."/>
            <person name="Pangilinan J."/>
            <person name="Proschold T."/>
            <person name="Salamov A."/>
            <person name="Schmutz J."/>
            <person name="Weeks D."/>
            <person name="Yamada T."/>
            <person name="Claverie J.M."/>
            <person name="Grigoriev I."/>
            <person name="Van Etten J."/>
            <person name="Lomsadze A."/>
            <person name="Borodovsky M."/>
        </authorList>
    </citation>
    <scope>NUCLEOTIDE SEQUENCE [LARGE SCALE GENOMIC DNA]</scope>
    <source>
        <strain evidence="7 8">C-169</strain>
    </source>
</reference>
<dbReference type="OrthoDB" id="610608at2759"/>
<dbReference type="AlphaFoldDB" id="I0Z5W4"/>
<comment type="caution">
    <text evidence="7">The sequence shown here is derived from an EMBL/GenBank/DDBJ whole genome shotgun (WGS) entry which is preliminary data.</text>
</comment>
<evidence type="ECO:0000256" key="5">
    <source>
        <dbReference type="ARBA" id="ARBA00023002"/>
    </source>
</evidence>
<keyword evidence="4" id="KW-0274">FAD</keyword>
<dbReference type="GO" id="GO:0016020">
    <property type="term" value="C:membrane"/>
    <property type="evidence" value="ECO:0007669"/>
    <property type="project" value="InterPro"/>
</dbReference>
<keyword evidence="3" id="KW-0285">Flavoprotein</keyword>
<dbReference type="STRING" id="574566.I0Z5W4"/>
<dbReference type="GO" id="GO:0019853">
    <property type="term" value="P:L-ascorbic acid biosynthetic process"/>
    <property type="evidence" value="ECO:0007669"/>
    <property type="project" value="UniProtKB-UniPathway"/>
</dbReference>
<feature type="domain" description="FAD-binding PCMH-type" evidence="6">
    <location>
        <begin position="107"/>
        <end position="289"/>
    </location>
</feature>
<sequence>MTAADVNSSTPNWSALIFRTLSVISKPSLLEDADTAKKAEALRGLYTLWYAAGTSLGILPALPGQQKDVLPHFAIDLPLTGTAAIKDGRLGYTNKTLTWQNTEQSLLPTAPGRILAPSTVGQVVSAVKAAAASGENVRCIGHGNSWTPVFFDAGATVIFTAELLLPSGKRIELIGSDADGSPLVRIAPGVQAGELSQWTDDNAVLLNYSALPAQVATTMPRMAGAISTGSHGKGLGFGAIADFVHSIKIVNGAGEVIEYTASHPLFNEARFNFGLMGIIVEIVFAFSSRTQYPDLPFVYDNNTFPTLREVFGRPDAAAYIKAQTPHFDGSKWDPLDDKLWITAATRAAIPSDGTQPKKFNNDALSKPNLALNAATYLGWLIAEIAQQTGDLDLQVLSASVQVVLLQNVVVKSGLKTLPSQIHYQPGLQQDHIYDFELCFKVSEDFQNVVDAWNAAVSIAKDIIVQYGSNALNVAVEWRFTGGSSVTLEGNHGEPDDIYCWIDVLGNVWTPHWDEFVKRVFDAWTVISPDSPPKPHWAKWNALTEEQLLHSGQGVPQTYWETYVKKVMDPQIAAFRPAVAAADPAGVFRNEYLDNLLGIGQA</sequence>
<evidence type="ECO:0000256" key="1">
    <source>
        <dbReference type="ARBA" id="ARBA00001974"/>
    </source>
</evidence>
<keyword evidence="8" id="KW-1185">Reference proteome</keyword>
<dbReference type="Pfam" id="PF01565">
    <property type="entry name" value="FAD_binding_4"/>
    <property type="match status" value="1"/>
</dbReference>
<dbReference type="KEGG" id="csl:COCSUDRAFT_61025"/>
<dbReference type="PANTHER" id="PTHR43762:SF1">
    <property type="entry name" value="D-ARABINONO-1,4-LACTONE OXIDASE"/>
    <property type="match status" value="1"/>
</dbReference>
<dbReference type="InterPro" id="IPR006094">
    <property type="entry name" value="Oxid_FAD_bind_N"/>
</dbReference>
<dbReference type="Gene3D" id="3.30.465.10">
    <property type="match status" value="1"/>
</dbReference>
<dbReference type="PANTHER" id="PTHR43762">
    <property type="entry name" value="L-GULONOLACTONE OXIDASE"/>
    <property type="match status" value="1"/>
</dbReference>
<evidence type="ECO:0000313" key="7">
    <source>
        <dbReference type="EMBL" id="EIE26033.1"/>
    </source>
</evidence>
<dbReference type="EMBL" id="AGSI01000003">
    <property type="protein sequence ID" value="EIE26033.1"/>
    <property type="molecule type" value="Genomic_DNA"/>
</dbReference>
<dbReference type="InterPro" id="IPR036318">
    <property type="entry name" value="FAD-bd_PCMH-like_sf"/>
</dbReference>
<name>I0Z5W4_COCSC</name>
<dbReference type="GO" id="GO:0071949">
    <property type="term" value="F:FAD binding"/>
    <property type="evidence" value="ECO:0007669"/>
    <property type="project" value="InterPro"/>
</dbReference>
<dbReference type="InterPro" id="IPR016166">
    <property type="entry name" value="FAD-bd_PCMH"/>
</dbReference>
<comment type="cofactor">
    <cofactor evidence="1">
        <name>FAD</name>
        <dbReference type="ChEBI" id="CHEBI:57692"/>
    </cofactor>
</comment>
<dbReference type="GeneID" id="17044037"/>
<dbReference type="eggNOG" id="ENOG502SB01">
    <property type="taxonomic scope" value="Eukaryota"/>
</dbReference>
<protein>
    <recommendedName>
        <fullName evidence="6">FAD-binding PCMH-type domain-containing protein</fullName>
    </recommendedName>
</protein>
<dbReference type="InterPro" id="IPR016164">
    <property type="entry name" value="FAD-linked_Oxase-like_C"/>
</dbReference>
<dbReference type="InterPro" id="IPR010031">
    <property type="entry name" value="FAD_lactone_oxidase-like"/>
</dbReference>
<comment type="pathway">
    <text evidence="2">Cofactor biosynthesis; L-ascorbate biosynthesis.</text>
</comment>
<dbReference type="RefSeq" id="XP_005650577.1">
    <property type="nucleotide sequence ID" value="XM_005650520.1"/>
</dbReference>
<dbReference type="InterPro" id="IPR016171">
    <property type="entry name" value="Vanillyl_alc_oxidase_C-sub2"/>
</dbReference>